<evidence type="ECO:0000259" key="10">
    <source>
        <dbReference type="PROSITE" id="PS50850"/>
    </source>
</evidence>
<feature type="transmembrane region" description="Helical" evidence="9">
    <location>
        <begin position="162"/>
        <end position="184"/>
    </location>
</feature>
<dbReference type="InterPro" id="IPR020846">
    <property type="entry name" value="MFS_dom"/>
</dbReference>
<keyword evidence="2" id="KW-0813">Transport</keyword>
<dbReference type="Proteomes" id="UP001596065">
    <property type="component" value="Unassembled WGS sequence"/>
</dbReference>
<evidence type="ECO:0000256" key="6">
    <source>
        <dbReference type="ARBA" id="ARBA00023136"/>
    </source>
</evidence>
<dbReference type="CDD" id="cd17321">
    <property type="entry name" value="MFS_MMR_MDR_like"/>
    <property type="match status" value="1"/>
</dbReference>
<dbReference type="Gene3D" id="1.20.1720.10">
    <property type="entry name" value="Multidrug resistance protein D"/>
    <property type="match status" value="1"/>
</dbReference>
<accession>A0ABW0WG98</accession>
<dbReference type="PANTHER" id="PTHR42718:SF46">
    <property type="entry name" value="BLR6921 PROTEIN"/>
    <property type="match status" value="1"/>
</dbReference>
<evidence type="ECO:0000313" key="12">
    <source>
        <dbReference type="Proteomes" id="UP001596065"/>
    </source>
</evidence>
<name>A0ABW0WG98_STRNO</name>
<evidence type="ECO:0000256" key="3">
    <source>
        <dbReference type="ARBA" id="ARBA00022475"/>
    </source>
</evidence>
<evidence type="ECO:0000256" key="7">
    <source>
        <dbReference type="ARBA" id="ARBA00023251"/>
    </source>
</evidence>
<dbReference type="PRINTS" id="PR01036">
    <property type="entry name" value="TCRTETB"/>
</dbReference>
<keyword evidence="6 9" id="KW-0472">Membrane</keyword>
<gene>
    <name evidence="11" type="ORF">ACFP3J_17380</name>
</gene>
<feature type="transmembrane region" description="Helical" evidence="9">
    <location>
        <begin position="255"/>
        <end position="272"/>
    </location>
</feature>
<feature type="transmembrane region" description="Helical" evidence="9">
    <location>
        <begin position="463"/>
        <end position="482"/>
    </location>
</feature>
<dbReference type="PANTHER" id="PTHR42718">
    <property type="entry name" value="MAJOR FACILITATOR SUPERFAMILY MULTIDRUG TRANSPORTER MFSC"/>
    <property type="match status" value="1"/>
</dbReference>
<dbReference type="Gene3D" id="1.20.1250.20">
    <property type="entry name" value="MFS general substrate transporter like domains"/>
    <property type="match status" value="1"/>
</dbReference>
<evidence type="ECO:0000256" key="1">
    <source>
        <dbReference type="ARBA" id="ARBA00004651"/>
    </source>
</evidence>
<evidence type="ECO:0000256" key="4">
    <source>
        <dbReference type="ARBA" id="ARBA00022692"/>
    </source>
</evidence>
<feature type="compositionally biased region" description="Low complexity" evidence="8">
    <location>
        <begin position="1"/>
        <end position="14"/>
    </location>
</feature>
<feature type="transmembrane region" description="Helical" evidence="9">
    <location>
        <begin position="223"/>
        <end position="243"/>
    </location>
</feature>
<keyword evidence="12" id="KW-1185">Reference proteome</keyword>
<feature type="transmembrane region" description="Helical" evidence="9">
    <location>
        <begin position="125"/>
        <end position="150"/>
    </location>
</feature>
<dbReference type="InterPro" id="IPR036259">
    <property type="entry name" value="MFS_trans_sf"/>
</dbReference>
<dbReference type="RefSeq" id="WP_344349317.1">
    <property type="nucleotide sequence ID" value="NZ_BAAASM010000028.1"/>
</dbReference>
<keyword evidence="3" id="KW-1003">Cell membrane</keyword>
<comment type="caution">
    <text evidence="11">The sequence shown here is derived from an EMBL/GenBank/DDBJ whole genome shotgun (WGS) entry which is preliminary data.</text>
</comment>
<feature type="transmembrane region" description="Helical" evidence="9">
    <location>
        <begin position="34"/>
        <end position="59"/>
    </location>
</feature>
<proteinExistence type="predicted"/>
<dbReference type="PROSITE" id="PS50850">
    <property type="entry name" value="MFS"/>
    <property type="match status" value="1"/>
</dbReference>
<feature type="transmembrane region" description="Helical" evidence="9">
    <location>
        <begin position="292"/>
        <end position="316"/>
    </location>
</feature>
<feature type="transmembrane region" description="Helical" evidence="9">
    <location>
        <begin position="71"/>
        <end position="90"/>
    </location>
</feature>
<reference evidence="12" key="1">
    <citation type="journal article" date="2019" name="Int. J. Syst. Evol. Microbiol.">
        <title>The Global Catalogue of Microorganisms (GCM) 10K type strain sequencing project: providing services to taxonomists for standard genome sequencing and annotation.</title>
        <authorList>
            <consortium name="The Broad Institute Genomics Platform"/>
            <consortium name="The Broad Institute Genome Sequencing Center for Infectious Disease"/>
            <person name="Wu L."/>
            <person name="Ma J."/>
        </authorList>
    </citation>
    <scope>NUCLEOTIDE SEQUENCE [LARGE SCALE GENOMIC DNA]</scope>
    <source>
        <strain evidence="12">KCTC 5701</strain>
    </source>
</reference>
<evidence type="ECO:0000256" key="9">
    <source>
        <dbReference type="SAM" id="Phobius"/>
    </source>
</evidence>
<evidence type="ECO:0000256" key="2">
    <source>
        <dbReference type="ARBA" id="ARBA00022448"/>
    </source>
</evidence>
<evidence type="ECO:0000313" key="11">
    <source>
        <dbReference type="EMBL" id="MFC5657252.1"/>
    </source>
</evidence>
<dbReference type="InterPro" id="IPR011701">
    <property type="entry name" value="MFS"/>
</dbReference>
<dbReference type="InterPro" id="IPR005829">
    <property type="entry name" value="Sugar_transporter_CS"/>
</dbReference>
<feature type="transmembrane region" description="Helical" evidence="9">
    <location>
        <begin position="322"/>
        <end position="342"/>
    </location>
</feature>
<organism evidence="11 12">
    <name type="scientific">Streptomyces nogalater</name>
    <dbReference type="NCBI Taxonomy" id="38314"/>
    <lineage>
        <taxon>Bacteria</taxon>
        <taxon>Bacillati</taxon>
        <taxon>Actinomycetota</taxon>
        <taxon>Actinomycetes</taxon>
        <taxon>Kitasatosporales</taxon>
        <taxon>Streptomycetaceae</taxon>
        <taxon>Streptomyces</taxon>
    </lineage>
</organism>
<feature type="transmembrane region" description="Helical" evidence="9">
    <location>
        <begin position="381"/>
        <end position="404"/>
    </location>
</feature>
<keyword evidence="7" id="KW-0046">Antibiotic resistance</keyword>
<feature type="transmembrane region" description="Helical" evidence="9">
    <location>
        <begin position="190"/>
        <end position="211"/>
    </location>
</feature>
<feature type="region of interest" description="Disordered" evidence="8">
    <location>
        <begin position="1"/>
        <end position="21"/>
    </location>
</feature>
<dbReference type="Pfam" id="PF07690">
    <property type="entry name" value="MFS_1"/>
    <property type="match status" value="1"/>
</dbReference>
<keyword evidence="5 9" id="KW-1133">Transmembrane helix</keyword>
<dbReference type="SUPFAM" id="SSF103473">
    <property type="entry name" value="MFS general substrate transporter"/>
    <property type="match status" value="1"/>
</dbReference>
<feature type="transmembrane region" description="Helical" evidence="9">
    <location>
        <begin position="354"/>
        <end position="375"/>
    </location>
</feature>
<evidence type="ECO:0000256" key="5">
    <source>
        <dbReference type="ARBA" id="ARBA00022989"/>
    </source>
</evidence>
<feature type="transmembrane region" description="Helical" evidence="9">
    <location>
        <begin position="102"/>
        <end position="119"/>
    </location>
</feature>
<comment type="subcellular location">
    <subcellularLocation>
        <location evidence="1">Cell membrane</location>
        <topology evidence="1">Multi-pass membrane protein</topology>
    </subcellularLocation>
</comment>
<keyword evidence="4 9" id="KW-0812">Transmembrane</keyword>
<protein>
    <submittedName>
        <fullName evidence="11">MFS transporter</fullName>
    </submittedName>
</protein>
<dbReference type="EMBL" id="JBHSOE010000026">
    <property type="protein sequence ID" value="MFC5657252.1"/>
    <property type="molecule type" value="Genomic_DNA"/>
</dbReference>
<evidence type="ECO:0000256" key="8">
    <source>
        <dbReference type="SAM" id="MobiDB-lite"/>
    </source>
</evidence>
<dbReference type="PROSITE" id="PS00216">
    <property type="entry name" value="SUGAR_TRANSPORT_1"/>
    <property type="match status" value="1"/>
</dbReference>
<feature type="transmembrane region" description="Helical" evidence="9">
    <location>
        <begin position="416"/>
        <end position="443"/>
    </location>
</feature>
<sequence length="494" mass="51823">MASPGEVQEVQVEPMVEDRSDADRATGSWGLREWGLLVSVCAAFFLDALDNIMVGIAVPPIQDDLGMSTESVQWIVSSYVLGFGGFLLLGGRMADLLGRRRMFLIGVAVFAVGSLVGGVTEEGLVVIAARFVMGVGAAFTAPASLSIIMGTFPAGAQRNRAVGIYTACGAVGYSTGVIVGGTLTEINWRWTFLLPVAVAVVAMAGAMVLVPRDVRKERGGEKFDVAGAVTVTGAMLLLVYSIVEAPEAGWFAPRTLLVFAAAVVLLLAFAAIERRACQPLLRLGLLRNKALLGASLVAAAILGTYMSFQFIGGLYLQSLRGWSPMEMALAFLPIGLLIMTIAPRAGKLIARFGIQWMIFAGFAAYTASYLLFLRIDGDSSYLWVILPSILLIGIAFPFSFPAANVQATSGVDESELGLAAGVLQTGYQVGAAVVLAIVTASMAVEHTGSGEGAGTLSGYHNGLWVVTGISLLTMVLTFVAALKASPRRRAAAGR</sequence>
<feature type="domain" description="Major facilitator superfamily (MFS) profile" evidence="10">
    <location>
        <begin position="36"/>
        <end position="485"/>
    </location>
</feature>